<organism evidence="2 3">
    <name type="scientific">Didymella exigua CBS 183.55</name>
    <dbReference type="NCBI Taxonomy" id="1150837"/>
    <lineage>
        <taxon>Eukaryota</taxon>
        <taxon>Fungi</taxon>
        <taxon>Dikarya</taxon>
        <taxon>Ascomycota</taxon>
        <taxon>Pezizomycotina</taxon>
        <taxon>Dothideomycetes</taxon>
        <taxon>Pleosporomycetidae</taxon>
        <taxon>Pleosporales</taxon>
        <taxon>Pleosporineae</taxon>
        <taxon>Didymellaceae</taxon>
        <taxon>Didymella</taxon>
    </lineage>
</organism>
<dbReference type="AlphaFoldDB" id="A0A6A5RHL5"/>
<dbReference type="InterPro" id="IPR053144">
    <property type="entry name" value="Acetyltransferase_Butenolide"/>
</dbReference>
<proteinExistence type="predicted"/>
<dbReference type="InterPro" id="IPR000182">
    <property type="entry name" value="GNAT_dom"/>
</dbReference>
<feature type="domain" description="N-acetyltransferase" evidence="1">
    <location>
        <begin position="20"/>
        <end position="161"/>
    </location>
</feature>
<dbReference type="EMBL" id="ML978987">
    <property type="protein sequence ID" value="KAF1925097.1"/>
    <property type="molecule type" value="Genomic_DNA"/>
</dbReference>
<reference evidence="2" key="1">
    <citation type="journal article" date="2020" name="Stud. Mycol.">
        <title>101 Dothideomycetes genomes: a test case for predicting lifestyles and emergence of pathogens.</title>
        <authorList>
            <person name="Haridas S."/>
            <person name="Albert R."/>
            <person name="Binder M."/>
            <person name="Bloem J."/>
            <person name="Labutti K."/>
            <person name="Salamov A."/>
            <person name="Andreopoulos B."/>
            <person name="Baker S."/>
            <person name="Barry K."/>
            <person name="Bills G."/>
            <person name="Bluhm B."/>
            <person name="Cannon C."/>
            <person name="Castanera R."/>
            <person name="Culley D."/>
            <person name="Daum C."/>
            <person name="Ezra D."/>
            <person name="Gonzalez J."/>
            <person name="Henrissat B."/>
            <person name="Kuo A."/>
            <person name="Liang C."/>
            <person name="Lipzen A."/>
            <person name="Lutzoni F."/>
            <person name="Magnuson J."/>
            <person name="Mondo S."/>
            <person name="Nolan M."/>
            <person name="Ohm R."/>
            <person name="Pangilinan J."/>
            <person name="Park H.-J."/>
            <person name="Ramirez L."/>
            <person name="Alfaro M."/>
            <person name="Sun H."/>
            <person name="Tritt A."/>
            <person name="Yoshinaga Y."/>
            <person name="Zwiers L.-H."/>
            <person name="Turgeon B."/>
            <person name="Goodwin S."/>
            <person name="Spatafora J."/>
            <person name="Crous P."/>
            <person name="Grigoriev I."/>
        </authorList>
    </citation>
    <scope>NUCLEOTIDE SEQUENCE</scope>
    <source>
        <strain evidence="2">CBS 183.55</strain>
    </source>
</reference>
<dbReference type="RefSeq" id="XP_033445349.1">
    <property type="nucleotide sequence ID" value="XM_033598246.1"/>
</dbReference>
<keyword evidence="3" id="KW-1185">Reference proteome</keyword>
<sequence length="188" mass="21139">MDKKLWQWKHSAGSQEFLISTSKELLPHSFVQEAFADNGMFWAKPMSAENLKIMLDNSCTLGLYRVESDRSLIPVGMARLVTDFITLAYLTDVFVKDDTRGFGLGKWMIHCCREIALDIPELRFMVLLTGSEQAQQLYRRECGMERFGDEHALAAMGARRPALETCTRSTKLAEVDAASKHQSTGNAA</sequence>
<dbReference type="Proteomes" id="UP000800082">
    <property type="component" value="Unassembled WGS sequence"/>
</dbReference>
<dbReference type="InterPro" id="IPR016181">
    <property type="entry name" value="Acyl_CoA_acyltransferase"/>
</dbReference>
<dbReference type="OrthoDB" id="10039976at2759"/>
<dbReference type="Pfam" id="PF00583">
    <property type="entry name" value="Acetyltransf_1"/>
    <property type="match status" value="1"/>
</dbReference>
<dbReference type="PANTHER" id="PTHR43233">
    <property type="entry name" value="FAMILY N-ACETYLTRANSFERASE, PUTATIVE (AFU_ORTHOLOGUE AFUA_6G03350)-RELATED"/>
    <property type="match status" value="1"/>
</dbReference>
<protein>
    <submittedName>
        <fullName evidence="2">Acetyltransferase</fullName>
    </submittedName>
</protein>
<accession>A0A6A5RHL5</accession>
<evidence type="ECO:0000313" key="3">
    <source>
        <dbReference type="Proteomes" id="UP000800082"/>
    </source>
</evidence>
<dbReference type="SUPFAM" id="SSF55729">
    <property type="entry name" value="Acyl-CoA N-acyltransferases (Nat)"/>
    <property type="match status" value="1"/>
</dbReference>
<keyword evidence="2" id="KW-0808">Transferase</keyword>
<evidence type="ECO:0000259" key="1">
    <source>
        <dbReference type="PROSITE" id="PS51186"/>
    </source>
</evidence>
<dbReference type="GO" id="GO:0016747">
    <property type="term" value="F:acyltransferase activity, transferring groups other than amino-acyl groups"/>
    <property type="evidence" value="ECO:0007669"/>
    <property type="project" value="InterPro"/>
</dbReference>
<dbReference type="GeneID" id="54355913"/>
<evidence type="ECO:0000313" key="2">
    <source>
        <dbReference type="EMBL" id="KAF1925097.1"/>
    </source>
</evidence>
<gene>
    <name evidence="2" type="ORF">M421DRAFT_94919</name>
</gene>
<dbReference type="PROSITE" id="PS51186">
    <property type="entry name" value="GNAT"/>
    <property type="match status" value="1"/>
</dbReference>
<name>A0A6A5RHL5_9PLEO</name>
<dbReference type="Gene3D" id="3.40.630.30">
    <property type="match status" value="1"/>
</dbReference>
<dbReference type="PANTHER" id="PTHR43233:SF1">
    <property type="entry name" value="FAMILY N-ACETYLTRANSFERASE, PUTATIVE (AFU_ORTHOLOGUE AFUA_6G03350)-RELATED"/>
    <property type="match status" value="1"/>
</dbReference>